<dbReference type="PROSITE" id="PS50157">
    <property type="entry name" value="ZINC_FINGER_C2H2_2"/>
    <property type="match status" value="1"/>
</dbReference>
<sequence>MPGCLWQACDAPARIPLLCTFDSKFDAVGVPTGHTPTDGPTVFSVPTGDNTFGRRWSTSSMVVETERDGTTWHECEHCGLMFDDDQEAEQHEETCDAEEPSYLQ</sequence>
<reference evidence="2" key="1">
    <citation type="journal article" date="2014" name="Int. J. Syst. Evol. Microbiol.">
        <title>Complete genome sequence of Corynebacterium casei LMG S-19264T (=DSM 44701T), isolated from a smear-ripened cheese.</title>
        <authorList>
            <consortium name="US DOE Joint Genome Institute (JGI-PGF)"/>
            <person name="Walter F."/>
            <person name="Albersmeier A."/>
            <person name="Kalinowski J."/>
            <person name="Ruckert C."/>
        </authorList>
    </citation>
    <scope>NUCLEOTIDE SEQUENCE</scope>
    <source>
        <strain evidence="2">JCM 12289</strain>
    </source>
</reference>
<organism evidence="2 3">
    <name type="scientific">Halococcus dombrowskii</name>
    <dbReference type="NCBI Taxonomy" id="179637"/>
    <lineage>
        <taxon>Archaea</taxon>
        <taxon>Methanobacteriati</taxon>
        <taxon>Methanobacteriota</taxon>
        <taxon>Stenosarchaea group</taxon>
        <taxon>Halobacteria</taxon>
        <taxon>Halobacteriales</taxon>
        <taxon>Halococcaceae</taxon>
        <taxon>Halococcus</taxon>
    </lineage>
</organism>
<reference evidence="2" key="2">
    <citation type="submission" date="2023-12" db="EMBL/GenBank/DDBJ databases">
        <authorList>
            <person name="Sun Q."/>
            <person name="Inoue M."/>
        </authorList>
    </citation>
    <scope>NUCLEOTIDE SEQUENCE</scope>
    <source>
        <strain evidence="2">JCM 12289</strain>
    </source>
</reference>
<dbReference type="InterPro" id="IPR013087">
    <property type="entry name" value="Znf_C2H2_type"/>
</dbReference>
<dbReference type="EMBL" id="BAAADN010000019">
    <property type="protein sequence ID" value="GAA0456994.1"/>
    <property type="molecule type" value="Genomic_DNA"/>
</dbReference>
<name>A0AAV3SFL8_HALDO</name>
<evidence type="ECO:0000313" key="3">
    <source>
        <dbReference type="Proteomes" id="UP001500962"/>
    </source>
</evidence>
<feature type="domain" description="C2H2-type" evidence="1">
    <location>
        <begin position="73"/>
        <end position="100"/>
    </location>
</feature>
<evidence type="ECO:0000313" key="2">
    <source>
        <dbReference type="EMBL" id="GAA0456994.1"/>
    </source>
</evidence>
<dbReference type="AlphaFoldDB" id="A0AAV3SFL8"/>
<accession>A0AAV3SFL8</accession>
<comment type="caution">
    <text evidence="2">The sequence shown here is derived from an EMBL/GenBank/DDBJ whole genome shotgun (WGS) entry which is preliminary data.</text>
</comment>
<dbReference type="Proteomes" id="UP001500962">
    <property type="component" value="Unassembled WGS sequence"/>
</dbReference>
<dbReference type="Pfam" id="PF23447">
    <property type="entry name" value="DUF7128"/>
    <property type="match status" value="1"/>
</dbReference>
<protein>
    <recommendedName>
        <fullName evidence="1">C2H2-type domain-containing protein</fullName>
    </recommendedName>
</protein>
<dbReference type="InterPro" id="IPR055552">
    <property type="entry name" value="DUF7128"/>
</dbReference>
<evidence type="ECO:0000259" key="1">
    <source>
        <dbReference type="PROSITE" id="PS50157"/>
    </source>
</evidence>
<gene>
    <name evidence="2" type="ORF">GCM10008985_11320</name>
</gene>
<proteinExistence type="predicted"/>